<keyword evidence="4" id="KW-1185">Reference proteome</keyword>
<name>Q6BHV3_DEBHA</name>
<dbReference type="HOGENOM" id="CLU_082179_0_0_1"/>
<dbReference type="OMA" id="IFCICIT"/>
<feature type="compositionally biased region" description="Basic and acidic residues" evidence="1">
    <location>
        <begin position="227"/>
        <end position="236"/>
    </location>
</feature>
<evidence type="ECO:0000256" key="1">
    <source>
        <dbReference type="SAM" id="MobiDB-lite"/>
    </source>
</evidence>
<dbReference type="KEGG" id="dha:DEHA2G15532g"/>
<dbReference type="EMBL" id="CR382139">
    <property type="protein sequence ID" value="CAG90712.2"/>
    <property type="molecule type" value="Genomic_DNA"/>
</dbReference>
<dbReference type="RefSeq" id="XP_462218.2">
    <property type="nucleotide sequence ID" value="XM_462218.1"/>
</dbReference>
<accession>Q6BHV3</accession>
<evidence type="ECO:0000259" key="2">
    <source>
        <dbReference type="Pfam" id="PF09430"/>
    </source>
</evidence>
<dbReference type="GeneID" id="2905140"/>
<feature type="domain" description="ER membrane protein complex subunit 7 beta-sandwich" evidence="2">
    <location>
        <begin position="73"/>
        <end position="170"/>
    </location>
</feature>
<organism evidence="3 4">
    <name type="scientific">Debaryomyces hansenii (strain ATCC 36239 / CBS 767 / BCRC 21394 / JCM 1990 / NBRC 0083 / IGC 2968)</name>
    <name type="common">Yeast</name>
    <name type="synonym">Torulaspora hansenii</name>
    <dbReference type="NCBI Taxonomy" id="284592"/>
    <lineage>
        <taxon>Eukaryota</taxon>
        <taxon>Fungi</taxon>
        <taxon>Dikarya</taxon>
        <taxon>Ascomycota</taxon>
        <taxon>Saccharomycotina</taxon>
        <taxon>Pichiomycetes</taxon>
        <taxon>Debaryomycetaceae</taxon>
        <taxon>Debaryomyces</taxon>
    </lineage>
</organism>
<dbReference type="AlphaFoldDB" id="Q6BHV3"/>
<dbReference type="InterPro" id="IPR019008">
    <property type="entry name" value="Beta_sandwich_EMC7"/>
</dbReference>
<dbReference type="VEuPathDB" id="FungiDB:DEHA2G15532g"/>
<dbReference type="InParanoid" id="Q6BHV3"/>
<dbReference type="eggNOG" id="ENOG502T4TP">
    <property type="taxonomic scope" value="Eukaryota"/>
</dbReference>
<dbReference type="OrthoDB" id="4085072at2759"/>
<evidence type="ECO:0000313" key="3">
    <source>
        <dbReference type="EMBL" id="CAG90712.2"/>
    </source>
</evidence>
<feature type="region of interest" description="Disordered" evidence="1">
    <location>
        <begin position="227"/>
        <end position="252"/>
    </location>
</feature>
<reference evidence="3 4" key="1">
    <citation type="journal article" date="2004" name="Nature">
        <title>Genome evolution in yeasts.</title>
        <authorList>
            <consortium name="Genolevures"/>
            <person name="Dujon B."/>
            <person name="Sherman D."/>
            <person name="Fischer G."/>
            <person name="Durrens P."/>
            <person name="Casaregola S."/>
            <person name="Lafontaine I."/>
            <person name="de Montigny J."/>
            <person name="Marck C."/>
            <person name="Neuveglise C."/>
            <person name="Talla E."/>
            <person name="Goffard N."/>
            <person name="Frangeul L."/>
            <person name="Aigle M."/>
            <person name="Anthouard V."/>
            <person name="Babour A."/>
            <person name="Barbe V."/>
            <person name="Barnay S."/>
            <person name="Blanchin S."/>
            <person name="Beckerich J.M."/>
            <person name="Beyne E."/>
            <person name="Bleykasten C."/>
            <person name="Boisrame A."/>
            <person name="Boyer J."/>
            <person name="Cattolico L."/>
            <person name="Confanioleri F."/>
            <person name="de Daruvar A."/>
            <person name="Despons L."/>
            <person name="Fabre E."/>
            <person name="Fairhead C."/>
            <person name="Ferry-Dumazet H."/>
            <person name="Groppi A."/>
            <person name="Hantraye F."/>
            <person name="Hennequin C."/>
            <person name="Jauniaux N."/>
            <person name="Joyet P."/>
            <person name="Kachouri R."/>
            <person name="Kerrest A."/>
            <person name="Koszul R."/>
            <person name="Lemaire M."/>
            <person name="Lesur I."/>
            <person name="Ma L."/>
            <person name="Muller H."/>
            <person name="Nicaud J.M."/>
            <person name="Nikolski M."/>
            <person name="Oztas S."/>
            <person name="Ozier-Kalogeropoulos O."/>
            <person name="Pellenz S."/>
            <person name="Potier S."/>
            <person name="Richard G.F."/>
            <person name="Straub M.L."/>
            <person name="Suleau A."/>
            <person name="Swennene D."/>
            <person name="Tekaia F."/>
            <person name="Wesolowski-Louvel M."/>
            <person name="Westhof E."/>
            <person name="Wirth B."/>
            <person name="Zeniou-Meyer M."/>
            <person name="Zivanovic I."/>
            <person name="Bolotin-Fukuhara M."/>
            <person name="Thierry A."/>
            <person name="Bouchier C."/>
            <person name="Caudron B."/>
            <person name="Scarpelli C."/>
            <person name="Gaillardin C."/>
            <person name="Weissenbach J."/>
            <person name="Wincker P."/>
            <person name="Souciet J.L."/>
        </authorList>
    </citation>
    <scope>NUCLEOTIDE SEQUENCE [LARGE SCALE GENOMIC DNA]</scope>
    <source>
        <strain evidence="4">ATCC 36239 / CBS 767 / BCRC 21394 / JCM 1990 / NBRC 0083 / IGC 2968</strain>
    </source>
</reference>
<dbReference type="Proteomes" id="UP000000599">
    <property type="component" value="Chromosome G"/>
</dbReference>
<feature type="compositionally biased region" description="Gly residues" evidence="1">
    <location>
        <begin position="243"/>
        <end position="252"/>
    </location>
</feature>
<evidence type="ECO:0000313" key="4">
    <source>
        <dbReference type="Proteomes" id="UP000000599"/>
    </source>
</evidence>
<dbReference type="STRING" id="284592.Q6BHV3"/>
<sequence length="252" mass="29127">MWFNCISIIVLFQILFITVGNCIGFTGQVVGIPSEIESIQANEHKIPVLNGINFQSRFNIELVPLNNLTKFETSKVLANKDFVFKFNNLETGSYELLINSYDFLLSSNRYRILVEDQEIKAYEEDLGQETFNFTSEAIISQQPLIVPTKGIKQYYERRSGSIFNMLLDSPFGFIFKNKIYTILFVVCSAIMVTPYIISWVNPDFAEHFQEVQEKVETRKREELSTARLQKEIEKVPNKRNVQHGGGSSRQRR</sequence>
<proteinExistence type="predicted"/>
<protein>
    <submittedName>
        <fullName evidence="3">DEHA2G15532p</fullName>
    </submittedName>
</protein>
<dbReference type="Pfam" id="PF09430">
    <property type="entry name" value="EMC7_beta-sandw"/>
    <property type="match status" value="1"/>
</dbReference>
<gene>
    <name evidence="3" type="ordered locus">DEHA2G15532g</name>
</gene>